<gene>
    <name evidence="3" type="ORF">CBR_g3145</name>
</gene>
<feature type="region of interest" description="Disordered" evidence="1">
    <location>
        <begin position="347"/>
        <end position="380"/>
    </location>
</feature>
<dbReference type="PROSITE" id="PS50244">
    <property type="entry name" value="S5A_REDUCTASE"/>
    <property type="match status" value="1"/>
</dbReference>
<feature type="compositionally biased region" description="Basic and acidic residues" evidence="1">
    <location>
        <begin position="371"/>
        <end position="380"/>
    </location>
</feature>
<keyword evidence="2" id="KW-1133">Transmembrane helix</keyword>
<dbReference type="Proteomes" id="UP000265515">
    <property type="component" value="Unassembled WGS sequence"/>
</dbReference>
<dbReference type="Gene3D" id="1.20.120.1630">
    <property type="match status" value="1"/>
</dbReference>
<evidence type="ECO:0000256" key="2">
    <source>
        <dbReference type="SAM" id="Phobius"/>
    </source>
</evidence>
<dbReference type="AlphaFoldDB" id="A0A388KEW2"/>
<protein>
    <submittedName>
        <fullName evidence="3">Uncharacterized protein</fullName>
    </submittedName>
</protein>
<dbReference type="GO" id="GO:0016020">
    <property type="term" value="C:membrane"/>
    <property type="evidence" value="ECO:0007669"/>
    <property type="project" value="TreeGrafter"/>
</dbReference>
<feature type="transmembrane region" description="Helical" evidence="2">
    <location>
        <begin position="105"/>
        <end position="124"/>
    </location>
</feature>
<organism evidence="3 4">
    <name type="scientific">Chara braunii</name>
    <name type="common">Braun's stonewort</name>
    <dbReference type="NCBI Taxonomy" id="69332"/>
    <lineage>
        <taxon>Eukaryota</taxon>
        <taxon>Viridiplantae</taxon>
        <taxon>Streptophyta</taxon>
        <taxon>Charophyceae</taxon>
        <taxon>Charales</taxon>
        <taxon>Characeae</taxon>
        <taxon>Chara</taxon>
    </lineage>
</organism>
<dbReference type="PANTHER" id="PTHR32251">
    <property type="entry name" value="3-OXO-5-ALPHA-STEROID 4-DEHYDROGENASE"/>
    <property type="match status" value="1"/>
</dbReference>
<keyword evidence="2" id="KW-0472">Membrane</keyword>
<dbReference type="Pfam" id="PF06966">
    <property type="entry name" value="DUF1295"/>
    <property type="match status" value="1"/>
</dbReference>
<evidence type="ECO:0000256" key="1">
    <source>
        <dbReference type="SAM" id="MobiDB-lite"/>
    </source>
</evidence>
<feature type="transmembrane region" description="Helical" evidence="2">
    <location>
        <begin position="130"/>
        <end position="148"/>
    </location>
</feature>
<name>A0A388KEW2_CHABU</name>
<dbReference type="Gramene" id="GBG68602">
    <property type="protein sequence ID" value="GBG68602"/>
    <property type="gene ID" value="CBR_g3145"/>
</dbReference>
<feature type="transmembrane region" description="Helical" evidence="2">
    <location>
        <begin position="80"/>
        <end position="98"/>
    </location>
</feature>
<dbReference type="InterPro" id="IPR010721">
    <property type="entry name" value="UstE-like"/>
</dbReference>
<feature type="transmembrane region" description="Helical" evidence="2">
    <location>
        <begin position="214"/>
        <end position="235"/>
    </location>
</feature>
<feature type="transmembrane region" description="Helical" evidence="2">
    <location>
        <begin position="256"/>
        <end position="274"/>
    </location>
</feature>
<dbReference type="OMA" id="WRKGGYQ"/>
<dbReference type="OrthoDB" id="201504at2759"/>
<dbReference type="PANTHER" id="PTHR32251:SF23">
    <property type="entry name" value="3-OXO-5-ALPHA-STEROID 4-DEHYDROGENASE (DUF1295)"/>
    <property type="match status" value="1"/>
</dbReference>
<feature type="transmembrane region" description="Helical" evidence="2">
    <location>
        <begin position="294"/>
        <end position="313"/>
    </location>
</feature>
<reference evidence="3 4" key="1">
    <citation type="journal article" date="2018" name="Cell">
        <title>The Chara Genome: Secondary Complexity and Implications for Plant Terrestrialization.</title>
        <authorList>
            <person name="Nishiyama T."/>
            <person name="Sakayama H."/>
            <person name="Vries J.D."/>
            <person name="Buschmann H."/>
            <person name="Saint-Marcoux D."/>
            <person name="Ullrich K.K."/>
            <person name="Haas F.B."/>
            <person name="Vanderstraeten L."/>
            <person name="Becker D."/>
            <person name="Lang D."/>
            <person name="Vosolsobe S."/>
            <person name="Rombauts S."/>
            <person name="Wilhelmsson P.K.I."/>
            <person name="Janitza P."/>
            <person name="Kern R."/>
            <person name="Heyl A."/>
            <person name="Rumpler F."/>
            <person name="Villalobos L.I.A.C."/>
            <person name="Clay J.M."/>
            <person name="Skokan R."/>
            <person name="Toyoda A."/>
            <person name="Suzuki Y."/>
            <person name="Kagoshima H."/>
            <person name="Schijlen E."/>
            <person name="Tajeshwar N."/>
            <person name="Catarino B."/>
            <person name="Hetherington A.J."/>
            <person name="Saltykova A."/>
            <person name="Bonnot C."/>
            <person name="Breuninger H."/>
            <person name="Symeonidi A."/>
            <person name="Radhakrishnan G.V."/>
            <person name="Van Nieuwerburgh F."/>
            <person name="Deforce D."/>
            <person name="Chang C."/>
            <person name="Karol K.G."/>
            <person name="Hedrich R."/>
            <person name="Ulvskov P."/>
            <person name="Glockner G."/>
            <person name="Delwiche C.F."/>
            <person name="Petrasek J."/>
            <person name="Van de Peer Y."/>
            <person name="Friml J."/>
            <person name="Beilby M."/>
            <person name="Dolan L."/>
            <person name="Kohara Y."/>
            <person name="Sugano S."/>
            <person name="Fujiyama A."/>
            <person name="Delaux P.-M."/>
            <person name="Quint M."/>
            <person name="TheiBen G."/>
            <person name="Hagemann M."/>
            <person name="Harholt J."/>
            <person name="Dunand C."/>
            <person name="Zachgo S."/>
            <person name="Langdale J."/>
            <person name="Maumus F."/>
            <person name="Straeten D.V.D."/>
            <person name="Gould S.B."/>
            <person name="Rensing S.A."/>
        </authorList>
    </citation>
    <scope>NUCLEOTIDE SEQUENCE [LARGE SCALE GENOMIC DNA]</scope>
    <source>
        <strain evidence="3 4">S276</strain>
    </source>
</reference>
<comment type="caution">
    <text evidence="3">The sequence shown here is derived from an EMBL/GenBank/DDBJ whole genome shotgun (WGS) entry which is preliminary data.</text>
</comment>
<sequence length="380" mass="43648">MKRCGALWTRLSNWILAIAVAFPAFFLEHWFRTRCGHVAGVWRGGHGSWRASQTPVVLACLGTTDQRWRAFCSWGYDHPLAMANVIFFVNVCIMFWILDIIQQNGWLIDLYWTIIPVMMAHFFAAHPAAVANPTRACLVLILVWLWSLRLTHSYLRREGWKLGVREDWRYNDLRKTFKRDWWWMSFLLVYAFQQVLLVGLCLPIYAVFSSAEPLNLLDIAAAIACVIGVTIAYIADAQLHEFMKANDRRRAAKMRMRLVLNSGLWYYSRHPNYFGEQLFWLGMSAFGCAIGKSWVAVGVTMNSLCMACVTAMVEKRMLRDKRRADAYRRYQRMTSVWIPWAKAVRTPVPRPDNDNGNEDAPPPLGATSGGGDDHDTTPRS</sequence>
<keyword evidence="4" id="KW-1185">Reference proteome</keyword>
<accession>A0A388KEW2</accession>
<proteinExistence type="predicted"/>
<keyword evidence="2" id="KW-0812">Transmembrane</keyword>
<evidence type="ECO:0000313" key="4">
    <source>
        <dbReference type="Proteomes" id="UP000265515"/>
    </source>
</evidence>
<dbReference type="EMBL" id="BFEA01000102">
    <property type="protein sequence ID" value="GBG68602.1"/>
    <property type="molecule type" value="Genomic_DNA"/>
</dbReference>
<evidence type="ECO:0000313" key="3">
    <source>
        <dbReference type="EMBL" id="GBG68602.1"/>
    </source>
</evidence>
<feature type="transmembrane region" description="Helical" evidence="2">
    <location>
        <begin position="7"/>
        <end position="27"/>
    </location>
</feature>
<feature type="transmembrane region" description="Helical" evidence="2">
    <location>
        <begin position="181"/>
        <end position="208"/>
    </location>
</feature>